<accession>A0A165GN87</accession>
<evidence type="ECO:0008006" key="3">
    <source>
        <dbReference type="Google" id="ProtNLM"/>
    </source>
</evidence>
<evidence type="ECO:0000313" key="2">
    <source>
        <dbReference type="Proteomes" id="UP000077266"/>
    </source>
</evidence>
<dbReference type="Gene3D" id="1.20.1280.50">
    <property type="match status" value="1"/>
</dbReference>
<sequence>MKRQKEKTRRRNAMLEDYWHIRTSRSLAPPERWWLLISAERRNLSWDSQLARRRRARCDVTRIVFKYLHVKDCIGVSHVCAYWRWLAINDPLLWTVLDGQSAFVPVLWARTGSEISVDVNMNLSEDTLGDVAWCIATHFTHMTSLTARRLDRDSESRMTSWAPLLDALSQPKPASALRLARLELDLSKATADEVRGLPLFPMGAFAPMSRLRELALIRTSTTSHQRRPNSESLPWVCGLVSAGLTESILDYFMCQDMHSVAVSSHWDRPMFNFLSDFHAQHMYIRATDDIACDLLVMDAGRRRRHVHTIASERLGIYPALWSSLILLTVCNENYAIKRPEAPTPHLKSLTLYYRRRSCEQTIDQIFLWRPLDLSGPPVSWSCHTLQTVTFAVANQLDHEEGWPLKPITLLSSAILDLVTCELANSNVSRVIIAGDSNTIQVRSDAEQQLPFELLFDTSAPAIPQKIEMSFDFEGFSRE</sequence>
<organism evidence="1 2">
    <name type="scientific">Exidia glandulosa HHB12029</name>
    <dbReference type="NCBI Taxonomy" id="1314781"/>
    <lineage>
        <taxon>Eukaryota</taxon>
        <taxon>Fungi</taxon>
        <taxon>Dikarya</taxon>
        <taxon>Basidiomycota</taxon>
        <taxon>Agaricomycotina</taxon>
        <taxon>Agaricomycetes</taxon>
        <taxon>Auriculariales</taxon>
        <taxon>Exidiaceae</taxon>
        <taxon>Exidia</taxon>
    </lineage>
</organism>
<dbReference type="SUPFAM" id="SSF81383">
    <property type="entry name" value="F-box domain"/>
    <property type="match status" value="1"/>
</dbReference>
<dbReference type="InParanoid" id="A0A165GN87"/>
<gene>
    <name evidence="1" type="ORF">EXIGLDRAFT_694405</name>
</gene>
<dbReference type="InterPro" id="IPR036047">
    <property type="entry name" value="F-box-like_dom_sf"/>
</dbReference>
<keyword evidence="2" id="KW-1185">Reference proteome</keyword>
<reference evidence="1 2" key="1">
    <citation type="journal article" date="2016" name="Mol. Biol. Evol.">
        <title>Comparative Genomics of Early-Diverging Mushroom-Forming Fungi Provides Insights into the Origins of Lignocellulose Decay Capabilities.</title>
        <authorList>
            <person name="Nagy L.G."/>
            <person name="Riley R."/>
            <person name="Tritt A."/>
            <person name="Adam C."/>
            <person name="Daum C."/>
            <person name="Floudas D."/>
            <person name="Sun H."/>
            <person name="Yadav J.S."/>
            <person name="Pangilinan J."/>
            <person name="Larsson K.H."/>
            <person name="Matsuura K."/>
            <person name="Barry K."/>
            <person name="Labutti K."/>
            <person name="Kuo R."/>
            <person name="Ohm R.A."/>
            <person name="Bhattacharya S.S."/>
            <person name="Shirouzu T."/>
            <person name="Yoshinaga Y."/>
            <person name="Martin F.M."/>
            <person name="Grigoriev I.V."/>
            <person name="Hibbett D.S."/>
        </authorList>
    </citation>
    <scope>NUCLEOTIDE SEQUENCE [LARGE SCALE GENOMIC DNA]</scope>
    <source>
        <strain evidence="1 2">HHB12029</strain>
    </source>
</reference>
<dbReference type="Proteomes" id="UP000077266">
    <property type="component" value="Unassembled WGS sequence"/>
</dbReference>
<proteinExistence type="predicted"/>
<dbReference type="EMBL" id="KV426041">
    <property type="protein sequence ID" value="KZV90770.1"/>
    <property type="molecule type" value="Genomic_DNA"/>
</dbReference>
<name>A0A165GN87_EXIGL</name>
<dbReference type="AlphaFoldDB" id="A0A165GN87"/>
<protein>
    <recommendedName>
        <fullName evidence="3">F-box domain-containing protein</fullName>
    </recommendedName>
</protein>
<evidence type="ECO:0000313" key="1">
    <source>
        <dbReference type="EMBL" id="KZV90770.1"/>
    </source>
</evidence>